<accession>A0ABN7AD28</accession>
<name>A0ABN7AD28_9HEMI</name>
<evidence type="ECO:0000313" key="2">
    <source>
        <dbReference type="EMBL" id="BES90207.1"/>
    </source>
</evidence>
<evidence type="ECO:0000256" key="1">
    <source>
        <dbReference type="SAM" id="SignalP"/>
    </source>
</evidence>
<reference evidence="2 3" key="1">
    <citation type="submission" date="2023-09" db="EMBL/GenBank/DDBJ databases">
        <title>Nesidiocoris tenuis whole genome shotgun sequence.</title>
        <authorList>
            <person name="Shibata T."/>
            <person name="Shimoda M."/>
            <person name="Kobayashi T."/>
            <person name="Uehara T."/>
        </authorList>
    </citation>
    <scope>NUCLEOTIDE SEQUENCE [LARGE SCALE GENOMIC DNA]</scope>
    <source>
        <strain evidence="2 3">Japan</strain>
    </source>
</reference>
<gene>
    <name evidence="2" type="ORF">NTJ_03015</name>
</gene>
<proteinExistence type="predicted"/>
<dbReference type="Proteomes" id="UP001307889">
    <property type="component" value="Chromosome 2"/>
</dbReference>
<protein>
    <submittedName>
        <fullName evidence="2">Uncharacterized protein</fullName>
    </submittedName>
</protein>
<keyword evidence="1" id="KW-0732">Signal</keyword>
<feature type="signal peptide" evidence="1">
    <location>
        <begin position="1"/>
        <end position="25"/>
    </location>
</feature>
<feature type="chain" id="PRO_5047401384" evidence="1">
    <location>
        <begin position="26"/>
        <end position="226"/>
    </location>
</feature>
<evidence type="ECO:0000313" key="3">
    <source>
        <dbReference type="Proteomes" id="UP001307889"/>
    </source>
</evidence>
<sequence length="226" mass="24829">METQIRSKCLVALLVLLFHATIVLATVEDNKLDKAPKISDLPKKSRFISFNNDEGEVKVELDFAVPFIKIPTSRSRSGTNELKPGLNVNVNGLATVGAMLFLFVTVVPKVVQLFIPQAQVTATENLIPLMGKLDDALRSMDISTTDCYQRSACWIASNSLVKYPFSSTEGSSSQWLRGFIENEAMQDAFQNGLKGGDCAVYKCPLSMNAISQIIKIGRSAFTTKEK</sequence>
<keyword evidence="3" id="KW-1185">Reference proteome</keyword>
<organism evidence="2 3">
    <name type="scientific">Nesidiocoris tenuis</name>
    <dbReference type="NCBI Taxonomy" id="355587"/>
    <lineage>
        <taxon>Eukaryota</taxon>
        <taxon>Metazoa</taxon>
        <taxon>Ecdysozoa</taxon>
        <taxon>Arthropoda</taxon>
        <taxon>Hexapoda</taxon>
        <taxon>Insecta</taxon>
        <taxon>Pterygota</taxon>
        <taxon>Neoptera</taxon>
        <taxon>Paraneoptera</taxon>
        <taxon>Hemiptera</taxon>
        <taxon>Heteroptera</taxon>
        <taxon>Panheteroptera</taxon>
        <taxon>Cimicomorpha</taxon>
        <taxon>Miridae</taxon>
        <taxon>Dicyphina</taxon>
        <taxon>Nesidiocoris</taxon>
    </lineage>
</organism>
<dbReference type="EMBL" id="AP028910">
    <property type="protein sequence ID" value="BES90207.1"/>
    <property type="molecule type" value="Genomic_DNA"/>
</dbReference>